<protein>
    <submittedName>
        <fullName evidence="4">Spore maturation protein B</fullName>
    </submittedName>
</protein>
<name>A0A0X8V7V2_ANAPI</name>
<dbReference type="KEGG" id="cpro:CPRO_00730"/>
<evidence type="ECO:0000313" key="6">
    <source>
        <dbReference type="Proteomes" id="UP000184204"/>
    </source>
</evidence>
<dbReference type="InterPro" id="IPR052549">
    <property type="entry name" value="SpmB"/>
</dbReference>
<evidence type="ECO:0000313" key="5">
    <source>
        <dbReference type="Proteomes" id="UP000068026"/>
    </source>
</evidence>
<keyword evidence="1" id="KW-0472">Membrane</keyword>
<feature type="transmembrane region" description="Helical" evidence="1">
    <location>
        <begin position="6"/>
        <end position="25"/>
    </location>
</feature>
<keyword evidence="1" id="KW-1133">Transmembrane helix</keyword>
<dbReference type="PANTHER" id="PTHR35793:SF2">
    <property type="entry name" value="INNER MEMBRANE PROTEIN YJIG"/>
    <property type="match status" value="1"/>
</dbReference>
<reference evidence="5" key="2">
    <citation type="submission" date="2016-01" db="EMBL/GenBank/DDBJ databases">
        <authorList>
            <person name="Poehlein A."/>
            <person name="Schlien K."/>
            <person name="Gottschalk G."/>
            <person name="Buckel W."/>
            <person name="Daniel R."/>
        </authorList>
    </citation>
    <scope>NUCLEOTIDE SEQUENCE [LARGE SCALE GENOMIC DNA]</scope>
    <source>
        <strain evidence="5">X2</strain>
    </source>
</reference>
<evidence type="ECO:0000259" key="2">
    <source>
        <dbReference type="Pfam" id="PF07670"/>
    </source>
</evidence>
<dbReference type="PANTHER" id="PTHR35793">
    <property type="entry name" value="INNER MEMBRANE PROTEIN YJIG"/>
    <property type="match status" value="1"/>
</dbReference>
<evidence type="ECO:0000313" key="3">
    <source>
        <dbReference type="EMBL" id="AMJ39697.1"/>
    </source>
</evidence>
<dbReference type="Pfam" id="PF07670">
    <property type="entry name" value="Gate"/>
    <property type="match status" value="1"/>
</dbReference>
<feature type="domain" description="Nucleoside transporter/FeoB GTPase Gate" evidence="2">
    <location>
        <begin position="46"/>
        <end position="145"/>
    </location>
</feature>
<feature type="transmembrane region" description="Helical" evidence="1">
    <location>
        <begin position="122"/>
        <end position="145"/>
    </location>
</feature>
<evidence type="ECO:0000256" key="1">
    <source>
        <dbReference type="SAM" id="Phobius"/>
    </source>
</evidence>
<dbReference type="EMBL" id="CP014223">
    <property type="protein sequence ID" value="AMJ39697.1"/>
    <property type="molecule type" value="Genomic_DNA"/>
</dbReference>
<sequence>MRLLLVISDYIIPATVLFIVCFGCLKKVKLYEVFLEGATEGLKTVVDILPTLIGLIVAVEVFRAGGLLDIMTNFIRPMAEQVGFPAELAPLSIIRLVSSSAATGLLLDIFQNFGPDSFLGRVSSVMMSCTETVFYTMSLYFLSVGVRKTRYTLPCALIANFAGVIAAVILVEMVFGK</sequence>
<keyword evidence="1" id="KW-0812">Transmembrane</keyword>
<reference evidence="3 5" key="1">
    <citation type="journal article" date="2016" name="Genome Announc.">
        <title>Complete Genome Sequence of the Amino Acid-Fermenting Clostridium propionicum X2 (DSM 1682).</title>
        <authorList>
            <person name="Poehlein A."/>
            <person name="Schlien K."/>
            <person name="Chowdhury N.P."/>
            <person name="Gottschalk G."/>
            <person name="Buckel W."/>
            <person name="Daniel R."/>
        </authorList>
    </citation>
    <scope>NUCLEOTIDE SEQUENCE [LARGE SCALE GENOMIC DNA]</scope>
    <source>
        <strain evidence="3 5">X2</strain>
    </source>
</reference>
<evidence type="ECO:0000313" key="4">
    <source>
        <dbReference type="EMBL" id="SHE30087.1"/>
    </source>
</evidence>
<dbReference type="RefSeq" id="WP_066046605.1">
    <property type="nucleotide sequence ID" value="NZ_CP014223.1"/>
</dbReference>
<feature type="transmembrane region" description="Helical" evidence="1">
    <location>
        <begin position="45"/>
        <end position="68"/>
    </location>
</feature>
<proteinExistence type="predicted"/>
<dbReference type="EMBL" id="FQUA01000001">
    <property type="protein sequence ID" value="SHE30087.1"/>
    <property type="molecule type" value="Genomic_DNA"/>
</dbReference>
<organism evidence="4 6">
    <name type="scientific">Anaerotignum propionicum DSM 1682</name>
    <dbReference type="NCBI Taxonomy" id="991789"/>
    <lineage>
        <taxon>Bacteria</taxon>
        <taxon>Bacillati</taxon>
        <taxon>Bacillota</taxon>
        <taxon>Clostridia</taxon>
        <taxon>Lachnospirales</taxon>
        <taxon>Anaerotignaceae</taxon>
        <taxon>Anaerotignum</taxon>
    </lineage>
</organism>
<dbReference type="Proteomes" id="UP000068026">
    <property type="component" value="Chromosome"/>
</dbReference>
<dbReference type="InterPro" id="IPR011642">
    <property type="entry name" value="Gate_dom"/>
</dbReference>
<dbReference type="Proteomes" id="UP000184204">
    <property type="component" value="Unassembled WGS sequence"/>
</dbReference>
<dbReference type="OrthoDB" id="9805623at2"/>
<gene>
    <name evidence="3" type="primary">spmB</name>
    <name evidence="3" type="ORF">CPRO_00730</name>
    <name evidence="4" type="ORF">SAMN02745151_00285</name>
</gene>
<reference evidence="4" key="4">
    <citation type="submission" date="2016-11" db="EMBL/GenBank/DDBJ databases">
        <authorList>
            <person name="Varghese N."/>
            <person name="Submissions S."/>
        </authorList>
    </citation>
    <scope>NUCLEOTIDE SEQUENCE</scope>
    <source>
        <strain evidence="4">DSM 1682</strain>
    </source>
</reference>
<dbReference type="AlphaFoldDB" id="A0A0X8V7V2"/>
<dbReference type="GO" id="GO:0005886">
    <property type="term" value="C:plasma membrane"/>
    <property type="evidence" value="ECO:0007669"/>
    <property type="project" value="TreeGrafter"/>
</dbReference>
<reference evidence="6" key="3">
    <citation type="submission" date="2016-11" db="EMBL/GenBank/DDBJ databases">
        <authorList>
            <person name="Jaros S."/>
            <person name="Januszkiewicz K."/>
            <person name="Wedrychowicz H."/>
        </authorList>
    </citation>
    <scope>NUCLEOTIDE SEQUENCE [LARGE SCALE GENOMIC DNA]</scope>
    <source>
        <strain evidence="6">DSM 1682</strain>
    </source>
</reference>
<feature type="transmembrane region" description="Helical" evidence="1">
    <location>
        <begin position="151"/>
        <end position="175"/>
    </location>
</feature>
<keyword evidence="5" id="KW-1185">Reference proteome</keyword>
<accession>A0A0X8V7V2</accession>